<evidence type="ECO:0000256" key="3">
    <source>
        <dbReference type="ARBA" id="ARBA00023052"/>
    </source>
</evidence>
<dbReference type="RefSeq" id="WP_378169912.1">
    <property type="nucleotide sequence ID" value="NZ_JBHRYO010000002.1"/>
</dbReference>
<feature type="transmembrane region" description="Helical" evidence="4">
    <location>
        <begin position="20"/>
        <end position="38"/>
    </location>
</feature>
<dbReference type="PANTHER" id="PTHR18968">
    <property type="entry name" value="THIAMINE PYROPHOSPHATE ENZYMES"/>
    <property type="match status" value="1"/>
</dbReference>
<dbReference type="InterPro" id="IPR045229">
    <property type="entry name" value="TPP_enz"/>
</dbReference>
<dbReference type="InterPro" id="IPR012001">
    <property type="entry name" value="Thiamin_PyroP_enz_TPP-bd_dom"/>
</dbReference>
<dbReference type="PROSITE" id="PS00187">
    <property type="entry name" value="TPP_ENZYMES"/>
    <property type="match status" value="1"/>
</dbReference>
<dbReference type="Proteomes" id="UP001595735">
    <property type="component" value="Unassembled WGS sequence"/>
</dbReference>
<dbReference type="Gene3D" id="3.40.50.970">
    <property type="match status" value="2"/>
</dbReference>
<dbReference type="SUPFAM" id="SSF52467">
    <property type="entry name" value="DHS-like NAD/FAD-binding domain"/>
    <property type="match status" value="1"/>
</dbReference>
<keyword evidence="8" id="KW-1185">Reference proteome</keyword>
<feature type="domain" description="Thiamine pyrophosphate enzyme N-terminal TPP-binding" evidence="6">
    <location>
        <begin position="11"/>
        <end position="119"/>
    </location>
</feature>
<evidence type="ECO:0000259" key="6">
    <source>
        <dbReference type="Pfam" id="PF02776"/>
    </source>
</evidence>
<dbReference type="InterPro" id="IPR029061">
    <property type="entry name" value="THDP-binding"/>
</dbReference>
<dbReference type="PANTHER" id="PTHR18968:SF13">
    <property type="entry name" value="ACETOLACTATE SYNTHASE CATALYTIC SUBUNIT, MITOCHONDRIAL"/>
    <property type="match status" value="1"/>
</dbReference>
<feature type="domain" description="Thiamine pyrophosphate enzyme TPP-binding" evidence="5">
    <location>
        <begin position="431"/>
        <end position="556"/>
    </location>
</feature>
<keyword evidence="4" id="KW-0812">Transmembrane</keyword>
<protein>
    <submittedName>
        <fullName evidence="7">Thiamine pyrophosphate-dependent enzyme</fullName>
    </submittedName>
</protein>
<comment type="caution">
    <text evidence="7">The sequence shown here is derived from an EMBL/GenBank/DDBJ whole genome shotgun (WGS) entry which is preliminary data.</text>
</comment>
<keyword evidence="4" id="KW-1133">Transmembrane helix</keyword>
<dbReference type="SUPFAM" id="SSF52518">
    <property type="entry name" value="Thiamin diphosphate-binding fold (THDP-binding)"/>
    <property type="match status" value="2"/>
</dbReference>
<evidence type="ECO:0000256" key="1">
    <source>
        <dbReference type="ARBA" id="ARBA00001964"/>
    </source>
</evidence>
<comment type="similarity">
    <text evidence="2">Belongs to the TPP enzyme family.</text>
</comment>
<dbReference type="InterPro" id="IPR000399">
    <property type="entry name" value="TPP-bd_CS"/>
</dbReference>
<keyword evidence="4" id="KW-0472">Membrane</keyword>
<accession>A0ABV7XU85</accession>
<reference evidence="8" key="1">
    <citation type="journal article" date="2019" name="Int. J. Syst. Evol. Microbiol.">
        <title>The Global Catalogue of Microorganisms (GCM) 10K type strain sequencing project: providing services to taxonomists for standard genome sequencing and annotation.</title>
        <authorList>
            <consortium name="The Broad Institute Genomics Platform"/>
            <consortium name="The Broad Institute Genome Sequencing Center for Infectious Disease"/>
            <person name="Wu L."/>
            <person name="Ma J."/>
        </authorList>
    </citation>
    <scope>NUCLEOTIDE SEQUENCE [LARGE SCALE GENOMIC DNA]</scope>
    <source>
        <strain evidence="8">CECT 7798</strain>
    </source>
</reference>
<dbReference type="Pfam" id="PF02775">
    <property type="entry name" value="TPP_enzyme_C"/>
    <property type="match status" value="1"/>
</dbReference>
<keyword evidence="3" id="KW-0786">Thiamine pyrophosphate</keyword>
<organism evidence="7 8">
    <name type="scientific">Chryseobacterium tructae</name>
    <dbReference type="NCBI Taxonomy" id="1037380"/>
    <lineage>
        <taxon>Bacteria</taxon>
        <taxon>Pseudomonadati</taxon>
        <taxon>Bacteroidota</taxon>
        <taxon>Flavobacteriia</taxon>
        <taxon>Flavobacteriales</taxon>
        <taxon>Weeksellaceae</taxon>
        <taxon>Chryseobacterium group</taxon>
        <taxon>Chryseobacterium</taxon>
    </lineage>
</organism>
<dbReference type="Pfam" id="PF02776">
    <property type="entry name" value="TPP_enzyme_N"/>
    <property type="match status" value="1"/>
</dbReference>
<dbReference type="InterPro" id="IPR011766">
    <property type="entry name" value="TPP_enzyme_TPP-bd"/>
</dbReference>
<dbReference type="InterPro" id="IPR029035">
    <property type="entry name" value="DHS-like_NAD/FAD-binding_dom"/>
</dbReference>
<proteinExistence type="inferred from homology"/>
<evidence type="ECO:0000313" key="7">
    <source>
        <dbReference type="EMBL" id="MFC3756109.1"/>
    </source>
</evidence>
<dbReference type="Gene3D" id="3.40.50.1220">
    <property type="entry name" value="TPP-binding domain"/>
    <property type="match status" value="1"/>
</dbReference>
<evidence type="ECO:0000256" key="2">
    <source>
        <dbReference type="ARBA" id="ARBA00007812"/>
    </source>
</evidence>
<evidence type="ECO:0000256" key="4">
    <source>
        <dbReference type="SAM" id="Phobius"/>
    </source>
</evidence>
<evidence type="ECO:0000259" key="5">
    <source>
        <dbReference type="Pfam" id="PF02775"/>
    </source>
</evidence>
<gene>
    <name evidence="7" type="ORF">ACFONJ_09050</name>
</gene>
<name>A0ABV7XU85_9FLAO</name>
<dbReference type="CDD" id="cd00568">
    <property type="entry name" value="TPP_enzymes"/>
    <property type="match status" value="1"/>
</dbReference>
<dbReference type="EMBL" id="JBHRYO010000002">
    <property type="protein sequence ID" value="MFC3756109.1"/>
    <property type="molecule type" value="Genomic_DNA"/>
</dbReference>
<comment type="cofactor">
    <cofactor evidence="1">
        <name>thiamine diphosphate</name>
        <dbReference type="ChEBI" id="CHEBI:58937"/>
    </cofactor>
</comment>
<evidence type="ECO:0000313" key="8">
    <source>
        <dbReference type="Proteomes" id="UP001595735"/>
    </source>
</evidence>
<sequence length="574" mass="64026">MEKRLTEKHPLLSLLNDLGIVFYAGVTGGGVIHFLKYISQYSEDKVNEPSFLTIGEYVAGFIPLGYFLASRKVACGVATTGAATKLLACGMSDAKLHNIPSIYVVPETDIEYTFPGALQDTSVFGSNMVHQIMAEFPNSTFVLNEFFSFQNHAQKIHEFLKQSRPIIFILSKHTTRLQYENVLKLKEPENSDHNNRELLQEVRSFVSVFRSAIHHRRLIIMVGEELFHCADAKVLTTLLSEGLQAETIWSMNGANSVSRKNKYGFGHIGFGGNDLAMDIFQSINENDCVLLLGICPDEYTTNFKQLTAAEVFYVGQAGEVYGLVDHKMTYFIKGNFHAIQGDLSLILNEMVSDIQKGGYTHILASEAPQNLNKENFQAAREGYVDMADFYLQLDELWAENSIAFLDVCLAYKDHQYVIPRPNDHIDFISLYRGSAMGGAFGLAVGAKIGAPEKNVFCFTGDGCFRLFAGTMAEVSDLGIVVFLLNNQTLGIVSQGLRKILPDVIEEGYHSVVKEVDYCGIARSFGWKSFKLNPDLSNLSTIFEEIKPDMKQSVFIELEVDPEQQLGKNPRLANL</sequence>